<dbReference type="InParanoid" id="F0ZZJ0"/>
<dbReference type="KEGG" id="dpp:DICPUDRAFT_83434"/>
<dbReference type="AlphaFoldDB" id="F0ZZJ0"/>
<dbReference type="RefSeq" id="XP_003292829.1">
    <property type="nucleotide sequence ID" value="XM_003292781.1"/>
</dbReference>
<accession>F0ZZJ0</accession>
<feature type="non-terminal residue" evidence="2">
    <location>
        <position position="136"/>
    </location>
</feature>
<evidence type="ECO:0000313" key="3">
    <source>
        <dbReference type="Proteomes" id="UP000001064"/>
    </source>
</evidence>
<evidence type="ECO:0000259" key="1">
    <source>
        <dbReference type="Pfam" id="PF00667"/>
    </source>
</evidence>
<gene>
    <name evidence="2" type="ORF">DICPUDRAFT_83434</name>
</gene>
<dbReference type="OrthoDB" id="1856718at2759"/>
<dbReference type="SUPFAM" id="SSF63380">
    <property type="entry name" value="Riboflavin synthase domain-like"/>
    <property type="match status" value="1"/>
</dbReference>
<protein>
    <recommendedName>
        <fullName evidence="1">Sulfite reductase [NADPH] flavoprotein alpha-component-like FAD-binding domain-containing protein</fullName>
    </recommendedName>
</protein>
<dbReference type="STRING" id="5786.F0ZZJ0"/>
<dbReference type="Proteomes" id="UP000001064">
    <property type="component" value="Unassembled WGS sequence"/>
</dbReference>
<dbReference type="Gene3D" id="2.40.30.10">
    <property type="entry name" value="Translation factors"/>
    <property type="match status" value="1"/>
</dbReference>
<dbReference type="EMBL" id="GL871312">
    <property type="protein sequence ID" value="EGC30648.1"/>
    <property type="molecule type" value="Genomic_DNA"/>
</dbReference>
<dbReference type="InterPro" id="IPR017938">
    <property type="entry name" value="Riboflavin_synthase-like_b-brl"/>
</dbReference>
<proteinExistence type="predicted"/>
<dbReference type="Pfam" id="PF00667">
    <property type="entry name" value="FAD_binding_1"/>
    <property type="match status" value="1"/>
</dbReference>
<sequence length="136" mass="15039">MSEAPPQPSAPAKKKIVLKRAAGTNANELPACRIKIELDSDNNNGDNMESLGCKQVATIVSARYMTDNSNDSESQVDIKRVIEMTLDLNDTNSSYQPGDYVAVYAPNPDYQIKTLISRLQLTENKVIKIESLDSKY</sequence>
<feature type="domain" description="Sulfite reductase [NADPH] flavoprotein alpha-component-like FAD-binding" evidence="1">
    <location>
        <begin position="79"/>
        <end position="134"/>
    </location>
</feature>
<dbReference type="GO" id="GO:0016491">
    <property type="term" value="F:oxidoreductase activity"/>
    <property type="evidence" value="ECO:0007669"/>
    <property type="project" value="InterPro"/>
</dbReference>
<dbReference type="InterPro" id="IPR003097">
    <property type="entry name" value="CysJ-like_FAD-binding"/>
</dbReference>
<dbReference type="VEuPathDB" id="AmoebaDB:DICPUDRAFT_83434"/>
<organism evidence="2 3">
    <name type="scientific">Dictyostelium purpureum</name>
    <name type="common">Slime mold</name>
    <dbReference type="NCBI Taxonomy" id="5786"/>
    <lineage>
        <taxon>Eukaryota</taxon>
        <taxon>Amoebozoa</taxon>
        <taxon>Evosea</taxon>
        <taxon>Eumycetozoa</taxon>
        <taxon>Dictyostelia</taxon>
        <taxon>Dictyosteliales</taxon>
        <taxon>Dictyosteliaceae</taxon>
        <taxon>Dictyostelium</taxon>
    </lineage>
</organism>
<reference evidence="3" key="1">
    <citation type="journal article" date="2011" name="Genome Biol.">
        <title>Comparative genomics of the social amoebae Dictyostelium discoideum and Dictyostelium purpureum.</title>
        <authorList>
            <consortium name="US DOE Joint Genome Institute (JGI-PGF)"/>
            <person name="Sucgang R."/>
            <person name="Kuo A."/>
            <person name="Tian X."/>
            <person name="Salerno W."/>
            <person name="Parikh A."/>
            <person name="Feasley C.L."/>
            <person name="Dalin E."/>
            <person name="Tu H."/>
            <person name="Huang E."/>
            <person name="Barry K."/>
            <person name="Lindquist E."/>
            <person name="Shapiro H."/>
            <person name="Bruce D."/>
            <person name="Schmutz J."/>
            <person name="Salamov A."/>
            <person name="Fey P."/>
            <person name="Gaudet P."/>
            <person name="Anjard C."/>
            <person name="Babu M.M."/>
            <person name="Basu S."/>
            <person name="Bushmanova Y."/>
            <person name="van der Wel H."/>
            <person name="Katoh-Kurasawa M."/>
            <person name="Dinh C."/>
            <person name="Coutinho P.M."/>
            <person name="Saito T."/>
            <person name="Elias M."/>
            <person name="Schaap P."/>
            <person name="Kay R.R."/>
            <person name="Henrissat B."/>
            <person name="Eichinger L."/>
            <person name="Rivero F."/>
            <person name="Putnam N.H."/>
            <person name="West C.M."/>
            <person name="Loomis W.F."/>
            <person name="Chisholm R.L."/>
            <person name="Shaulsky G."/>
            <person name="Strassmann J.E."/>
            <person name="Queller D.C."/>
            <person name="Kuspa A."/>
            <person name="Grigoriev I.V."/>
        </authorList>
    </citation>
    <scope>NUCLEOTIDE SEQUENCE [LARGE SCALE GENOMIC DNA]</scope>
    <source>
        <strain evidence="3">QSDP1</strain>
    </source>
</reference>
<evidence type="ECO:0000313" key="2">
    <source>
        <dbReference type="EMBL" id="EGC30648.1"/>
    </source>
</evidence>
<keyword evidence="3" id="KW-1185">Reference proteome</keyword>
<dbReference type="GeneID" id="10508933"/>
<name>F0ZZJ0_DICPU</name>